<evidence type="ECO:0000259" key="1">
    <source>
        <dbReference type="Pfam" id="PF00535"/>
    </source>
</evidence>
<dbReference type="Gene3D" id="3.90.550.10">
    <property type="entry name" value="Spore Coat Polysaccharide Biosynthesis Protein SpsA, Chain A"/>
    <property type="match status" value="2"/>
</dbReference>
<protein>
    <submittedName>
        <fullName evidence="3">Glycosyltransferase involved in cell wall biosynthesis</fullName>
    </submittedName>
</protein>
<dbReference type="InterPro" id="IPR029044">
    <property type="entry name" value="Nucleotide-diphossugar_trans"/>
</dbReference>
<evidence type="ECO:0000313" key="5">
    <source>
        <dbReference type="Proteomes" id="UP000618382"/>
    </source>
</evidence>
<dbReference type="Pfam" id="PF00535">
    <property type="entry name" value="Glycos_transf_2"/>
    <property type="match status" value="2"/>
</dbReference>
<sequence length="525" mass="58088">MSASGGPLFSIVTPVYEPPLDALRAMVRSVRSQSFEDWELVVVDDRSPSEAVRDVLREAAREDPRVRLVERQTNGRIVAASNDGVEAARGEFVVLVDHDDELAVGALARVAREIEAHPDVDYVYSDEDKIDAQGQHYDEFRKPDWSPERLRGQMYTGHLSVLRTSLVREVGAFRPGYDGSQDHDLVLRVTERARLVRHIPEVLYHWRVVPGSAAGDANAKPYAWDAGRRAVADQMRRLGIAGTAEFGPWPGTYRVARVADPNVTVSVVIPTRGGVGHVWGESRCFVVEAVRSLLEHTRHPHLEIVVVYDEPTPAHVLDQLRVVAGDRLVLVPFGGPFNFSAKCNVGVLASSGDVVILMNDDVEVRSDAVVEGLIAPLSEPDVGMTGARLVFADGRLQHGGHVYANGHLAHAFTGALPDEPGPFAALKVNRECSGLTAAFVALRRETYDAVGGLAERLPVNFNDVDLSMKIASAGLRMLWLADVELYHFESQTRVPEVRPEEYLFVTRRWVIPERDRYLPTEVPRF</sequence>
<dbReference type="InterPro" id="IPR001173">
    <property type="entry name" value="Glyco_trans_2-like"/>
</dbReference>
<dbReference type="Proteomes" id="UP000618382">
    <property type="component" value="Unassembled WGS sequence"/>
</dbReference>
<gene>
    <name evidence="3" type="ORF">BKA21_000785</name>
    <name evidence="2" type="ORF">Col01nite_24870</name>
</gene>
<reference evidence="3 4" key="1">
    <citation type="submission" date="2020-07" db="EMBL/GenBank/DDBJ databases">
        <title>Sequencing the genomes of 1000 actinobacteria strains.</title>
        <authorList>
            <person name="Klenk H.-P."/>
        </authorList>
    </citation>
    <scope>NUCLEOTIDE SEQUENCE [LARGE SCALE GENOMIC DNA]</scope>
    <source>
        <strain evidence="3 4">DSM 24482</strain>
    </source>
</reference>
<dbReference type="CDD" id="cd04184">
    <property type="entry name" value="GT2_RfbC_Mx_like"/>
    <property type="match status" value="1"/>
</dbReference>
<name>A0A7Y9JWU6_9CELL</name>
<dbReference type="PANTHER" id="PTHR43179:SF7">
    <property type="entry name" value="RHAMNOSYLTRANSFERASE WBBL"/>
    <property type="match status" value="1"/>
</dbReference>
<evidence type="ECO:0000313" key="2">
    <source>
        <dbReference type="EMBL" id="GIG33328.1"/>
    </source>
</evidence>
<dbReference type="Proteomes" id="UP000577956">
    <property type="component" value="Unassembled WGS sequence"/>
</dbReference>
<dbReference type="RefSeq" id="WP_140458538.1">
    <property type="nucleotide sequence ID" value="NZ_BAABFI010000022.1"/>
</dbReference>
<dbReference type="SUPFAM" id="SSF53448">
    <property type="entry name" value="Nucleotide-diphospho-sugar transferases"/>
    <property type="match status" value="2"/>
</dbReference>
<keyword evidence="3" id="KW-0808">Transferase</keyword>
<dbReference type="PANTHER" id="PTHR43179">
    <property type="entry name" value="RHAMNOSYLTRANSFERASE WBBL"/>
    <property type="match status" value="1"/>
</dbReference>
<feature type="domain" description="Glycosyltransferase 2-like" evidence="1">
    <location>
        <begin position="267"/>
        <end position="415"/>
    </location>
</feature>
<dbReference type="GO" id="GO:0016740">
    <property type="term" value="F:transferase activity"/>
    <property type="evidence" value="ECO:0007669"/>
    <property type="project" value="UniProtKB-KW"/>
</dbReference>
<reference evidence="2 5" key="2">
    <citation type="submission" date="2021-01" db="EMBL/GenBank/DDBJ databases">
        <title>Whole genome shotgun sequence of Cellulomonas oligotrophica NBRC 109435.</title>
        <authorList>
            <person name="Komaki H."/>
            <person name="Tamura T."/>
        </authorList>
    </citation>
    <scope>NUCLEOTIDE SEQUENCE [LARGE SCALE GENOMIC DNA]</scope>
    <source>
        <strain evidence="2 5">NBRC 109435</strain>
    </source>
</reference>
<evidence type="ECO:0000313" key="3">
    <source>
        <dbReference type="EMBL" id="NYD85236.1"/>
    </source>
</evidence>
<dbReference type="EMBL" id="JACCBK010000001">
    <property type="protein sequence ID" value="NYD85236.1"/>
    <property type="molecule type" value="Genomic_DNA"/>
</dbReference>
<evidence type="ECO:0000313" key="4">
    <source>
        <dbReference type="Proteomes" id="UP000577956"/>
    </source>
</evidence>
<proteinExistence type="predicted"/>
<dbReference type="EMBL" id="BONN01000006">
    <property type="protein sequence ID" value="GIG33328.1"/>
    <property type="molecule type" value="Genomic_DNA"/>
</dbReference>
<organism evidence="3 4">
    <name type="scientific">Cellulomonas oligotrophica</name>
    <dbReference type="NCBI Taxonomy" id="931536"/>
    <lineage>
        <taxon>Bacteria</taxon>
        <taxon>Bacillati</taxon>
        <taxon>Actinomycetota</taxon>
        <taxon>Actinomycetes</taxon>
        <taxon>Micrococcales</taxon>
        <taxon>Cellulomonadaceae</taxon>
        <taxon>Cellulomonas</taxon>
    </lineage>
</organism>
<comment type="caution">
    <text evidence="3">The sequence shown here is derived from an EMBL/GenBank/DDBJ whole genome shotgun (WGS) entry which is preliminary data.</text>
</comment>
<feature type="domain" description="Glycosyltransferase 2-like" evidence="1">
    <location>
        <begin position="10"/>
        <end position="167"/>
    </location>
</feature>
<accession>A0A7Y9JWU6</accession>
<dbReference type="AlphaFoldDB" id="A0A7Y9JWU6"/>
<keyword evidence="5" id="KW-1185">Reference proteome</keyword>